<dbReference type="Gene3D" id="3.10.20.90">
    <property type="entry name" value="Phosphatidylinositol 3-kinase Catalytic Subunit, Chain A, domain 1"/>
    <property type="match status" value="2"/>
</dbReference>
<keyword evidence="13" id="KW-1185">Reference proteome</keyword>
<evidence type="ECO:0000256" key="5">
    <source>
        <dbReference type="ARBA" id="ARBA00022670"/>
    </source>
</evidence>
<dbReference type="SUPFAM" id="SSF54001">
    <property type="entry name" value="Cysteine proteinases"/>
    <property type="match status" value="1"/>
</dbReference>
<dbReference type="EMBL" id="JH711574">
    <property type="protein sequence ID" value="EIW85011.1"/>
    <property type="molecule type" value="Genomic_DNA"/>
</dbReference>
<dbReference type="PROSITE" id="PS50144">
    <property type="entry name" value="MATH"/>
    <property type="match status" value="1"/>
</dbReference>
<dbReference type="PANTHER" id="PTHR24006">
    <property type="entry name" value="UBIQUITIN CARBOXYL-TERMINAL HYDROLASE"/>
    <property type="match status" value="1"/>
</dbReference>
<dbReference type="PROSITE" id="PS50235">
    <property type="entry name" value="USP_3"/>
    <property type="match status" value="1"/>
</dbReference>
<dbReference type="InterPro" id="IPR029346">
    <property type="entry name" value="USP_C"/>
</dbReference>
<dbReference type="Pfam" id="PF12436">
    <property type="entry name" value="USP7_ICP0_bdg"/>
    <property type="match status" value="1"/>
</dbReference>
<feature type="domain" description="MATH" evidence="10">
    <location>
        <begin position="44"/>
        <end position="176"/>
    </location>
</feature>
<dbReference type="PROSITE" id="PS00973">
    <property type="entry name" value="USP_2"/>
    <property type="match status" value="1"/>
</dbReference>
<dbReference type="Gene3D" id="3.90.70.10">
    <property type="entry name" value="Cysteine proteinases"/>
    <property type="match status" value="1"/>
</dbReference>
<feature type="domain" description="USP" evidence="11">
    <location>
        <begin position="202"/>
        <end position="521"/>
    </location>
</feature>
<keyword evidence="9" id="KW-0539">Nucleus</keyword>
<evidence type="ECO:0000259" key="11">
    <source>
        <dbReference type="PROSITE" id="PS50235"/>
    </source>
</evidence>
<reference evidence="13" key="1">
    <citation type="journal article" date="2012" name="Science">
        <title>The Paleozoic origin of enzymatic lignin decomposition reconstructed from 31 fungal genomes.</title>
        <authorList>
            <person name="Floudas D."/>
            <person name="Binder M."/>
            <person name="Riley R."/>
            <person name="Barry K."/>
            <person name="Blanchette R.A."/>
            <person name="Henrissat B."/>
            <person name="Martinez A.T."/>
            <person name="Otillar R."/>
            <person name="Spatafora J.W."/>
            <person name="Yadav J.S."/>
            <person name="Aerts A."/>
            <person name="Benoit I."/>
            <person name="Boyd A."/>
            <person name="Carlson A."/>
            <person name="Copeland A."/>
            <person name="Coutinho P.M."/>
            <person name="de Vries R.P."/>
            <person name="Ferreira P."/>
            <person name="Findley K."/>
            <person name="Foster B."/>
            <person name="Gaskell J."/>
            <person name="Glotzer D."/>
            <person name="Gorecki P."/>
            <person name="Heitman J."/>
            <person name="Hesse C."/>
            <person name="Hori C."/>
            <person name="Igarashi K."/>
            <person name="Jurgens J.A."/>
            <person name="Kallen N."/>
            <person name="Kersten P."/>
            <person name="Kohler A."/>
            <person name="Kuees U."/>
            <person name="Kumar T.K.A."/>
            <person name="Kuo A."/>
            <person name="LaButti K."/>
            <person name="Larrondo L.F."/>
            <person name="Lindquist E."/>
            <person name="Ling A."/>
            <person name="Lombard V."/>
            <person name="Lucas S."/>
            <person name="Lundell T."/>
            <person name="Martin R."/>
            <person name="McLaughlin D.J."/>
            <person name="Morgenstern I."/>
            <person name="Morin E."/>
            <person name="Murat C."/>
            <person name="Nagy L.G."/>
            <person name="Nolan M."/>
            <person name="Ohm R.A."/>
            <person name="Patyshakuliyeva A."/>
            <person name="Rokas A."/>
            <person name="Ruiz-Duenas F.J."/>
            <person name="Sabat G."/>
            <person name="Salamov A."/>
            <person name="Samejima M."/>
            <person name="Schmutz J."/>
            <person name="Slot J.C."/>
            <person name="St John F."/>
            <person name="Stenlid J."/>
            <person name="Sun H."/>
            <person name="Sun S."/>
            <person name="Syed K."/>
            <person name="Tsang A."/>
            <person name="Wiebenga A."/>
            <person name="Young D."/>
            <person name="Pisabarro A."/>
            <person name="Eastwood D.C."/>
            <person name="Martin F."/>
            <person name="Cullen D."/>
            <person name="Grigoriev I.V."/>
            <person name="Hibbett D.S."/>
        </authorList>
    </citation>
    <scope>NUCLEOTIDE SEQUENCE [LARGE SCALE GENOMIC DNA]</scope>
    <source>
        <strain evidence="13">RWD-64-598 SS2</strain>
    </source>
</reference>
<name>A0A5M3N288_CONPW</name>
<comment type="similarity">
    <text evidence="3">Belongs to the peptidase C19 family.</text>
</comment>
<dbReference type="OMA" id="HTAHHRF"/>
<evidence type="ECO:0000256" key="8">
    <source>
        <dbReference type="ARBA" id="ARBA00022807"/>
    </source>
</evidence>
<evidence type="ECO:0000256" key="9">
    <source>
        <dbReference type="ARBA" id="ARBA00023242"/>
    </source>
</evidence>
<dbReference type="GO" id="GO:0031647">
    <property type="term" value="P:regulation of protein stability"/>
    <property type="evidence" value="ECO:0007669"/>
    <property type="project" value="TreeGrafter"/>
</dbReference>
<comment type="caution">
    <text evidence="12">The sequence shown here is derived from an EMBL/GenBank/DDBJ whole genome shotgun (WGS) entry which is preliminary data.</text>
</comment>
<protein>
    <recommendedName>
        <fullName evidence="4">ubiquitinyl hydrolase 1</fullName>
        <ecNumber evidence="4">3.4.19.12</ecNumber>
    </recommendedName>
</protein>
<dbReference type="InterPro" id="IPR038765">
    <property type="entry name" value="Papain-like_cys_pep_sf"/>
</dbReference>
<dbReference type="GeneID" id="19209968"/>
<keyword evidence="6" id="KW-0833">Ubl conjugation pathway</keyword>
<dbReference type="FunFam" id="2.60.210.10:FF:000011">
    <property type="entry name" value="Ubiquitin carboxyl-terminal hydrolase 7"/>
    <property type="match status" value="1"/>
</dbReference>
<dbReference type="InterPro" id="IPR008974">
    <property type="entry name" value="TRAF-like"/>
</dbReference>
<dbReference type="RefSeq" id="XP_007764263.1">
    <property type="nucleotide sequence ID" value="XM_007766073.1"/>
</dbReference>
<dbReference type="Pfam" id="PF14533">
    <property type="entry name" value="USP7_C2"/>
    <property type="match status" value="1"/>
</dbReference>
<dbReference type="KEGG" id="cput:CONPUDRAFT_79713"/>
<evidence type="ECO:0000256" key="7">
    <source>
        <dbReference type="ARBA" id="ARBA00022801"/>
    </source>
</evidence>
<organism evidence="12 13">
    <name type="scientific">Coniophora puteana (strain RWD-64-598)</name>
    <name type="common">Brown rot fungus</name>
    <dbReference type="NCBI Taxonomy" id="741705"/>
    <lineage>
        <taxon>Eukaryota</taxon>
        <taxon>Fungi</taxon>
        <taxon>Dikarya</taxon>
        <taxon>Basidiomycota</taxon>
        <taxon>Agaricomycotina</taxon>
        <taxon>Agaricomycetes</taxon>
        <taxon>Agaricomycetidae</taxon>
        <taxon>Boletales</taxon>
        <taxon>Coniophorineae</taxon>
        <taxon>Coniophoraceae</taxon>
        <taxon>Coniophora</taxon>
    </lineage>
</organism>
<dbReference type="PROSITE" id="PS00972">
    <property type="entry name" value="USP_1"/>
    <property type="match status" value="1"/>
</dbReference>
<dbReference type="PANTHER" id="PTHR24006:SF644">
    <property type="entry name" value="UBIQUITIN CARBOXYL-TERMINAL HYDROLASE 7"/>
    <property type="match status" value="1"/>
</dbReference>
<dbReference type="InterPro" id="IPR018200">
    <property type="entry name" value="USP_CS"/>
</dbReference>
<dbReference type="GO" id="GO:0006508">
    <property type="term" value="P:proteolysis"/>
    <property type="evidence" value="ECO:0007669"/>
    <property type="project" value="UniProtKB-KW"/>
</dbReference>
<dbReference type="AlphaFoldDB" id="A0A5M3N288"/>
<comment type="catalytic activity">
    <reaction evidence="1">
        <text>Thiol-dependent hydrolysis of ester, thioester, amide, peptide and isopeptide bonds formed by the C-terminal Gly of ubiquitin (a 76-residue protein attached to proteins as an intracellular targeting signal).</text>
        <dbReference type="EC" id="3.4.19.12"/>
    </reaction>
</comment>
<dbReference type="SUPFAM" id="SSF49599">
    <property type="entry name" value="TRAF domain-like"/>
    <property type="match status" value="1"/>
</dbReference>
<dbReference type="FunFam" id="3.10.20.90:FF:000215">
    <property type="entry name" value="Ubiquitin carboxyl-terminal hydrolase 7, variant"/>
    <property type="match status" value="1"/>
</dbReference>
<proteinExistence type="inferred from homology"/>
<dbReference type="GO" id="GO:0140492">
    <property type="term" value="F:metal-dependent deubiquitinase activity"/>
    <property type="evidence" value="ECO:0007669"/>
    <property type="project" value="UniProtKB-ARBA"/>
</dbReference>
<evidence type="ECO:0000256" key="3">
    <source>
        <dbReference type="ARBA" id="ARBA00009085"/>
    </source>
</evidence>
<evidence type="ECO:0000256" key="1">
    <source>
        <dbReference type="ARBA" id="ARBA00000707"/>
    </source>
</evidence>
<dbReference type="GO" id="GO:0004843">
    <property type="term" value="F:cysteine-type deubiquitinase activity"/>
    <property type="evidence" value="ECO:0007669"/>
    <property type="project" value="UniProtKB-EC"/>
</dbReference>
<evidence type="ECO:0000256" key="4">
    <source>
        <dbReference type="ARBA" id="ARBA00012759"/>
    </source>
</evidence>
<keyword evidence="7 12" id="KW-0378">Hydrolase</keyword>
<dbReference type="Gene3D" id="2.60.210.10">
    <property type="entry name" value="Apoptosis, Tumor Necrosis Factor Receptor Associated Protein 2, Chain A"/>
    <property type="match status" value="1"/>
</dbReference>
<evidence type="ECO:0000313" key="13">
    <source>
        <dbReference type="Proteomes" id="UP000053558"/>
    </source>
</evidence>
<dbReference type="GO" id="GO:0005634">
    <property type="term" value="C:nucleus"/>
    <property type="evidence" value="ECO:0007669"/>
    <property type="project" value="UniProtKB-SubCell"/>
</dbReference>
<dbReference type="InterPro" id="IPR024729">
    <property type="entry name" value="USP7_ICP0-binding_dom"/>
</dbReference>
<dbReference type="CDD" id="cd02659">
    <property type="entry name" value="peptidase_C19C"/>
    <property type="match status" value="1"/>
</dbReference>
<evidence type="ECO:0000313" key="12">
    <source>
        <dbReference type="EMBL" id="EIW85011.1"/>
    </source>
</evidence>
<keyword evidence="5" id="KW-0645">Protease</keyword>
<evidence type="ECO:0000256" key="2">
    <source>
        <dbReference type="ARBA" id="ARBA00004123"/>
    </source>
</evidence>
<dbReference type="EC" id="3.4.19.12" evidence="4"/>
<evidence type="ECO:0000259" key="10">
    <source>
        <dbReference type="PROSITE" id="PS50144"/>
    </source>
</evidence>
<evidence type="ECO:0000256" key="6">
    <source>
        <dbReference type="ARBA" id="ARBA00022786"/>
    </source>
</evidence>
<dbReference type="Proteomes" id="UP000053558">
    <property type="component" value="Unassembled WGS sequence"/>
</dbReference>
<comment type="subcellular location">
    <subcellularLocation>
        <location evidence="2">Nucleus</location>
    </subcellularLocation>
</comment>
<dbReference type="InterPro" id="IPR050164">
    <property type="entry name" value="Peptidase_C19"/>
</dbReference>
<dbReference type="InterPro" id="IPR028889">
    <property type="entry name" value="USP"/>
</dbReference>
<dbReference type="InterPro" id="IPR002083">
    <property type="entry name" value="MATH/TRAF_dom"/>
</dbReference>
<dbReference type="Pfam" id="PF00443">
    <property type="entry name" value="UCH"/>
    <property type="match status" value="1"/>
</dbReference>
<accession>A0A5M3N288</accession>
<dbReference type="GO" id="GO:0005829">
    <property type="term" value="C:cytosol"/>
    <property type="evidence" value="ECO:0007669"/>
    <property type="project" value="TreeGrafter"/>
</dbReference>
<dbReference type="SMART" id="SM00061">
    <property type="entry name" value="MATH"/>
    <property type="match status" value="1"/>
</dbReference>
<dbReference type="GO" id="GO:0016579">
    <property type="term" value="P:protein deubiquitination"/>
    <property type="evidence" value="ECO:0007669"/>
    <property type="project" value="InterPro"/>
</dbReference>
<dbReference type="Pfam" id="PF22486">
    <property type="entry name" value="MATH_2"/>
    <property type="match status" value="1"/>
</dbReference>
<sequence>MDILDEKLNGVPSMEIIDEIVSVRDHDAFAAKYMPDLGHDVKDLKVYTWRLTQWKKLEKKLTSPEFECGGHRWRILLFPFGNSNAPPNDTVSVYLDYAEPKKSPEGWHACAQFALVISNIHDPTIYTVSHAHHRFIAEECDWGFTRFSELRKLFSVQEGHTRPTVEDESAEITVYVRVLEDPTGVLWHNFVNYDSKKETGFVGLKNQGATCYMNSLLQSFFCTNYFRRAVYQIPTEDELPTESVALALQRVFYHLQTSDQPVGTTELTKSFGWKSLDSFLQHDVQEFNRVLQDKLESKMKGTVAEGAIAKLFVGKMKSYIKCVNVDYVSTRIEEFNDIQLNVKGMKNLYESFQDYVAVETLDGENKYHAEGFGLQDAKKGIIFQSFPPVLHLQLKRFEYDVQRDAMVKINDRHEFPFEIDLAEFLDESADKSVGWVYKLHGVLVHSGDLHGGHYFALIKPDRDTRWLKFDDDRVTPVTDREVLEENYGGEALNGIQPPMQRNQVRAMKRFTNAYMLVYVRESAVDEVLAPFREEDTPPHLKRRLDEERLQVEAKKREREEQHLFLTAKVITDETFSHHDGFDLATFDEKHWSPSDLPSFRVLKQETYSTFKSRVASHFNYPENKIRLWVLVNRQNKTVRPDTPIPENEPNLTVELIRNNMAARQNDLRLYLDVIPDPAKPDPPPGAIMIFIKHFVASKQTLYGVGKVYVQRNSKVQDLVPLINERMRWAPGTPLKLYEEIKPQMIELMKQKSTFAQSEIQDGDIICFQVEQSEKEAQDLESQGLYSNPIQFYDFLQNRVLIIFRPKYDEPDHDHPEFHLVLSKKNNYEKMATKAGEYLKHDPVMLRFTTTHAANGTPKSILKRSLNQSIAEIMVPGYISPTTTVILYEKLDVSIVELETKRSLKIVWTGVHNREEATHPFLLPKTSMVHELSEQLAKHVTLTPGGSGKIRVFEVSKDGKTQKEFTNSEMIGNIPEPVELFAEEIPREELEADEADKIISVFHFSKEVSRTHGVPFRFVVKPNEKFIETKKRLQERIGVSDKDFAKYRFALIQVATFKQPSYIEDDDTIYDHKFAPEDVLGLDHVDKSGKARAGTGEKAIVIRG</sequence>
<dbReference type="FunFam" id="3.90.70.10:FF:000005">
    <property type="entry name" value="Ubiquitin carboxyl-terminal hydrolase 7"/>
    <property type="match status" value="1"/>
</dbReference>
<keyword evidence="8" id="KW-0788">Thiol protease</keyword>
<gene>
    <name evidence="12" type="ORF">CONPUDRAFT_79713</name>
</gene>
<dbReference type="InterPro" id="IPR001394">
    <property type="entry name" value="Peptidase_C19_UCH"/>
</dbReference>
<dbReference type="OrthoDB" id="289038at2759"/>